<dbReference type="InterPro" id="IPR027417">
    <property type="entry name" value="P-loop_NTPase"/>
</dbReference>
<evidence type="ECO:0000313" key="4">
    <source>
        <dbReference type="Proteomes" id="UP001176940"/>
    </source>
</evidence>
<keyword evidence="1" id="KW-0411">Iron-sulfur</keyword>
<protein>
    <recommendedName>
        <fullName evidence="1">DNA replication ATP-dependent helicase/nuclease</fullName>
        <ecNumber evidence="1">3.1.-.-</ecNumber>
        <ecNumber evidence="1">3.6.4.12</ecNumber>
    </recommendedName>
</protein>
<keyword evidence="1" id="KW-0539">Nucleus</keyword>
<keyword evidence="1" id="KW-0547">Nucleotide-binding</keyword>
<dbReference type="InterPro" id="IPR045055">
    <property type="entry name" value="DNA2/NAM7-like"/>
</dbReference>
<dbReference type="SUPFAM" id="SSF52540">
    <property type="entry name" value="P-loop containing nucleoside triphosphate hydrolases"/>
    <property type="match status" value="1"/>
</dbReference>
<keyword evidence="1" id="KW-0004">4Fe-4S</keyword>
<sequence length="117" mass="13276">MQALRYRIIAPYRQQLKVISSYFTNLSSSVVEVNTVDKYQGRDKSIIILSFVRSNNDGKLGDLLKDWRRLNVALTRAKHKLIMIGRKSCQEDTAVSKTGVLLNSIIFGFSFPPQGQL</sequence>
<gene>
    <name evidence="3" type="ORF">RIMI_LOCUS17713468</name>
</gene>
<dbReference type="Gene3D" id="3.40.50.300">
    <property type="entry name" value="P-loop containing nucleotide triphosphate hydrolases"/>
    <property type="match status" value="1"/>
</dbReference>
<keyword evidence="1" id="KW-0511">Multifunctional enzyme</keyword>
<keyword evidence="1" id="KW-0238">DNA-binding</keyword>
<reference evidence="3" key="1">
    <citation type="submission" date="2023-07" db="EMBL/GenBank/DDBJ databases">
        <authorList>
            <person name="Stuckert A."/>
        </authorList>
    </citation>
    <scope>NUCLEOTIDE SEQUENCE</scope>
</reference>
<proteinExistence type="inferred from homology"/>
<comment type="function">
    <text evidence="1">Key enzyme involved in DNA replication and DNA repair. Involved in Okazaki fragments processing by cleaving long flaps that escape FEN1: flaps that are longer than 27 nucleotides are coated by replication protein A complex (RPA), leading to recruit DNA2 which cleaves the flap until it is too short to bind RPA and becomes a substrate for FEN1. Also involved in 5'-end resection of DNA during double-strand break (DSB) repair by mediating the cleavage of 5'-ssDNA.</text>
</comment>
<evidence type="ECO:0000256" key="1">
    <source>
        <dbReference type="RuleBase" id="RU367041"/>
    </source>
</evidence>
<dbReference type="EMBL" id="CAUEEQ010052334">
    <property type="protein sequence ID" value="CAJ0961354.1"/>
    <property type="molecule type" value="Genomic_DNA"/>
</dbReference>
<keyword evidence="1" id="KW-0408">Iron</keyword>
<comment type="caution">
    <text evidence="3">The sequence shown here is derived from an EMBL/GenBank/DDBJ whole genome shotgun (WGS) entry which is preliminary data.</text>
</comment>
<keyword evidence="1" id="KW-0347">Helicase</keyword>
<comment type="catalytic activity">
    <reaction evidence="1">
        <text>ATP + H2O = ADP + phosphate + H(+)</text>
        <dbReference type="Rhea" id="RHEA:13065"/>
        <dbReference type="ChEBI" id="CHEBI:15377"/>
        <dbReference type="ChEBI" id="CHEBI:15378"/>
        <dbReference type="ChEBI" id="CHEBI:30616"/>
        <dbReference type="ChEBI" id="CHEBI:43474"/>
        <dbReference type="ChEBI" id="CHEBI:456216"/>
        <dbReference type="EC" id="3.6.4.12"/>
    </reaction>
</comment>
<name>A0ABN9MF93_9NEOB</name>
<keyword evidence="1" id="KW-0479">Metal-binding</keyword>
<comment type="similarity">
    <text evidence="1">Belongs to the DNA2/NAM7 helicase family.</text>
</comment>
<keyword evidence="4" id="KW-1185">Reference proteome</keyword>
<keyword evidence="1" id="KW-0227">DNA damage</keyword>
<evidence type="ECO:0000259" key="2">
    <source>
        <dbReference type="Pfam" id="PF13087"/>
    </source>
</evidence>
<dbReference type="InterPro" id="IPR041679">
    <property type="entry name" value="DNA2/NAM7-like_C"/>
</dbReference>
<organism evidence="3 4">
    <name type="scientific">Ranitomeya imitator</name>
    <name type="common">mimic poison frog</name>
    <dbReference type="NCBI Taxonomy" id="111125"/>
    <lineage>
        <taxon>Eukaryota</taxon>
        <taxon>Metazoa</taxon>
        <taxon>Chordata</taxon>
        <taxon>Craniata</taxon>
        <taxon>Vertebrata</taxon>
        <taxon>Euteleostomi</taxon>
        <taxon>Amphibia</taxon>
        <taxon>Batrachia</taxon>
        <taxon>Anura</taxon>
        <taxon>Neobatrachia</taxon>
        <taxon>Hyloidea</taxon>
        <taxon>Dendrobatidae</taxon>
        <taxon>Dendrobatinae</taxon>
        <taxon>Ranitomeya</taxon>
    </lineage>
</organism>
<dbReference type="Pfam" id="PF13087">
    <property type="entry name" value="AAA_12"/>
    <property type="match status" value="1"/>
</dbReference>
<dbReference type="Proteomes" id="UP001176940">
    <property type="component" value="Unassembled WGS sequence"/>
</dbReference>
<dbReference type="EC" id="3.6.4.12" evidence="1"/>
<keyword evidence="1" id="KW-0496">Mitochondrion</keyword>
<feature type="domain" description="DNA2/NAM7 helicase-like C-terminal" evidence="2">
    <location>
        <begin position="8"/>
        <end position="87"/>
    </location>
</feature>
<keyword evidence="1" id="KW-0378">Hydrolase</keyword>
<comment type="subcellular location">
    <subcellularLocation>
        <location evidence="1">Nucleus</location>
    </subcellularLocation>
    <subcellularLocation>
        <location evidence="1">Mitochondrion</location>
    </subcellularLocation>
</comment>
<dbReference type="InterPro" id="IPR047187">
    <property type="entry name" value="SF1_C_Upf1"/>
</dbReference>
<dbReference type="PANTHER" id="PTHR10887:SF433">
    <property type="entry name" value="DNA REPLICATION ATP-DEPENDENT HELICASE_NUCLEASE DNA2"/>
    <property type="match status" value="1"/>
</dbReference>
<dbReference type="PANTHER" id="PTHR10887">
    <property type="entry name" value="DNA2/NAM7 HELICASE FAMILY"/>
    <property type="match status" value="1"/>
</dbReference>
<keyword evidence="1" id="KW-0234">DNA repair</keyword>
<accession>A0ABN9MF93</accession>
<evidence type="ECO:0000313" key="3">
    <source>
        <dbReference type="EMBL" id="CAJ0961354.1"/>
    </source>
</evidence>
<dbReference type="CDD" id="cd18808">
    <property type="entry name" value="SF1_C_Upf1"/>
    <property type="match status" value="1"/>
</dbReference>
<keyword evidence="1" id="KW-0540">Nuclease</keyword>
<keyword evidence="1" id="KW-0235">DNA replication</keyword>
<keyword evidence="1" id="KW-0067">ATP-binding</keyword>
<dbReference type="EC" id="3.1.-.-" evidence="1"/>